<sequence length="214" mass="24057">MRDEEFLRRVRIHAGELELAAYTPADGDDYLSFMSSLQLWDDPDVPYFFPWFRAFATDPEGQAHKSLERIASCVDELNPDIWDVPLLVRYRGHIIGKQDIRALKFARTRTISTASMLDLRYQGRGFGKLMRRAVLIVAFDHLGAQRAYTGAHQENMASRGVSLACGYRPVPLGDLPPLAEEIRPVDHDYFCVTPHSLNRAGVVVELSGLPSPAS</sequence>
<dbReference type="RefSeq" id="WP_207279204.1">
    <property type="nucleotide sequence ID" value="NZ_JAFLEQ010000016.1"/>
</dbReference>
<dbReference type="AlphaFoldDB" id="A0A939IYI9"/>
<evidence type="ECO:0000259" key="1">
    <source>
        <dbReference type="Pfam" id="PF13302"/>
    </source>
</evidence>
<accession>A0A939IYI9</accession>
<evidence type="ECO:0000313" key="2">
    <source>
        <dbReference type="EMBL" id="MBN9644722.1"/>
    </source>
</evidence>
<dbReference type="Proteomes" id="UP000664332">
    <property type="component" value="Unassembled WGS sequence"/>
</dbReference>
<dbReference type="Pfam" id="PF13302">
    <property type="entry name" value="Acetyltransf_3"/>
    <property type="match status" value="1"/>
</dbReference>
<comment type="caution">
    <text evidence="2">The sequence shown here is derived from an EMBL/GenBank/DDBJ whole genome shotgun (WGS) entry which is preliminary data.</text>
</comment>
<gene>
    <name evidence="2" type="ORF">JZY06_08895</name>
</gene>
<dbReference type="InterPro" id="IPR016181">
    <property type="entry name" value="Acyl_CoA_acyltransferase"/>
</dbReference>
<keyword evidence="3" id="KW-1185">Reference proteome</keyword>
<dbReference type="InterPro" id="IPR000182">
    <property type="entry name" value="GNAT_dom"/>
</dbReference>
<dbReference type="EMBL" id="JAFLEQ010000016">
    <property type="protein sequence ID" value="MBN9644722.1"/>
    <property type="molecule type" value="Genomic_DNA"/>
</dbReference>
<proteinExistence type="predicted"/>
<dbReference type="SUPFAM" id="SSF55729">
    <property type="entry name" value="Acyl-CoA N-acyltransferases (Nat)"/>
    <property type="match status" value="1"/>
</dbReference>
<feature type="domain" description="N-acetyltransferase" evidence="1">
    <location>
        <begin position="17"/>
        <end position="168"/>
    </location>
</feature>
<evidence type="ECO:0000313" key="3">
    <source>
        <dbReference type="Proteomes" id="UP000664332"/>
    </source>
</evidence>
<organism evidence="2 3">
    <name type="scientific">Corynebacterium mendelii</name>
    <dbReference type="NCBI Taxonomy" id="2765362"/>
    <lineage>
        <taxon>Bacteria</taxon>
        <taxon>Bacillati</taxon>
        <taxon>Actinomycetota</taxon>
        <taxon>Actinomycetes</taxon>
        <taxon>Mycobacteriales</taxon>
        <taxon>Corynebacteriaceae</taxon>
        <taxon>Corynebacterium</taxon>
    </lineage>
</organism>
<reference evidence="2" key="1">
    <citation type="submission" date="2021-03" db="EMBL/GenBank/DDBJ databases">
        <authorList>
            <person name="Sun Q."/>
        </authorList>
    </citation>
    <scope>NUCLEOTIDE SEQUENCE</scope>
    <source>
        <strain evidence="2">CCM 8862</strain>
    </source>
</reference>
<dbReference type="GO" id="GO:0016747">
    <property type="term" value="F:acyltransferase activity, transferring groups other than amino-acyl groups"/>
    <property type="evidence" value="ECO:0007669"/>
    <property type="project" value="InterPro"/>
</dbReference>
<protein>
    <submittedName>
        <fullName evidence="2">GNAT family N-acetyltransferase</fullName>
    </submittedName>
</protein>
<name>A0A939IYI9_9CORY</name>
<dbReference type="Gene3D" id="3.40.630.30">
    <property type="match status" value="1"/>
</dbReference>